<dbReference type="Proteomes" id="UP000489600">
    <property type="component" value="Unassembled WGS sequence"/>
</dbReference>
<dbReference type="EMBL" id="CABITT030000007">
    <property type="protein sequence ID" value="VVB10990.1"/>
    <property type="molecule type" value="Genomic_DNA"/>
</dbReference>
<proteinExistence type="predicted"/>
<accession>A0A565CBA9</accession>
<protein>
    <submittedName>
        <fullName evidence="1">Uncharacterized protein</fullName>
    </submittedName>
</protein>
<sequence>MGQGEARETVFFQLFIFNFHRCDLPRRKLDVSGHVKWLKTVYLHTSSYLISISTSNMANLSCDGIYSLVRPVMKGNPMKLYPEGDGRRERVRDDGFPSLQDEHPFPEMIWSF</sequence>
<dbReference type="AlphaFoldDB" id="A0A565CBA9"/>
<evidence type="ECO:0000313" key="2">
    <source>
        <dbReference type="Proteomes" id="UP000489600"/>
    </source>
</evidence>
<name>A0A565CBA9_9BRAS</name>
<reference evidence="1" key="1">
    <citation type="submission" date="2019-07" db="EMBL/GenBank/DDBJ databases">
        <authorList>
            <person name="Dittberner H."/>
        </authorList>
    </citation>
    <scope>NUCLEOTIDE SEQUENCE [LARGE SCALE GENOMIC DNA]</scope>
</reference>
<comment type="caution">
    <text evidence="1">The sequence shown here is derived from an EMBL/GenBank/DDBJ whole genome shotgun (WGS) entry which is preliminary data.</text>
</comment>
<organism evidence="1 2">
    <name type="scientific">Arabis nemorensis</name>
    <dbReference type="NCBI Taxonomy" id="586526"/>
    <lineage>
        <taxon>Eukaryota</taxon>
        <taxon>Viridiplantae</taxon>
        <taxon>Streptophyta</taxon>
        <taxon>Embryophyta</taxon>
        <taxon>Tracheophyta</taxon>
        <taxon>Spermatophyta</taxon>
        <taxon>Magnoliopsida</taxon>
        <taxon>eudicotyledons</taxon>
        <taxon>Gunneridae</taxon>
        <taxon>Pentapetalae</taxon>
        <taxon>rosids</taxon>
        <taxon>malvids</taxon>
        <taxon>Brassicales</taxon>
        <taxon>Brassicaceae</taxon>
        <taxon>Arabideae</taxon>
        <taxon>Arabis</taxon>
    </lineage>
</organism>
<keyword evidence="2" id="KW-1185">Reference proteome</keyword>
<evidence type="ECO:0000313" key="1">
    <source>
        <dbReference type="EMBL" id="VVB10990.1"/>
    </source>
</evidence>
<gene>
    <name evidence="1" type="ORF">ANE_LOCUS21434</name>
</gene>